<accession>A0AAE6RCX4</accession>
<dbReference type="PROSITE" id="PS50056">
    <property type="entry name" value="TYR_PHOSPHATASE_2"/>
    <property type="match status" value="1"/>
</dbReference>
<dbReference type="RefSeq" id="WP_159266441.1">
    <property type="nucleotide sequence ID" value="NZ_CP040324.1"/>
</dbReference>
<evidence type="ECO:0000313" key="3">
    <source>
        <dbReference type="EMBL" id="QHB28828.1"/>
    </source>
</evidence>
<dbReference type="PANTHER" id="PTHR31126:SF1">
    <property type="entry name" value="TYROSINE SPECIFIC PROTEIN PHOSPHATASES DOMAIN-CONTAINING PROTEIN"/>
    <property type="match status" value="1"/>
</dbReference>
<evidence type="ECO:0000313" key="4">
    <source>
        <dbReference type="Proteomes" id="UP000464593"/>
    </source>
</evidence>
<protein>
    <submittedName>
        <fullName evidence="3">Protein tyrosine phosphatase TpbA</fullName>
    </submittedName>
</protein>
<proteinExistence type="inferred from homology"/>
<dbReference type="PANTHER" id="PTHR31126">
    <property type="entry name" value="TYROSINE-PROTEIN PHOSPHATASE"/>
    <property type="match status" value="1"/>
</dbReference>
<dbReference type="Gene3D" id="3.90.190.10">
    <property type="entry name" value="Protein tyrosine phosphatase superfamily"/>
    <property type="match status" value="1"/>
</dbReference>
<name>A0AAE6RCX4_9PSED</name>
<comment type="similarity">
    <text evidence="1">Belongs to the protein-tyrosine phosphatase family.</text>
</comment>
<dbReference type="SUPFAM" id="SSF52799">
    <property type="entry name" value="(Phosphotyrosine protein) phosphatases II"/>
    <property type="match status" value="1"/>
</dbReference>
<dbReference type="GO" id="GO:0004721">
    <property type="term" value="F:phosphoprotein phosphatase activity"/>
    <property type="evidence" value="ECO:0007669"/>
    <property type="project" value="InterPro"/>
</dbReference>
<dbReference type="InterPro" id="IPR026893">
    <property type="entry name" value="Tyr/Ser_Pase_IphP-type"/>
</dbReference>
<organism evidence="3 4">
    <name type="scientific">Pseudomonas monteilii</name>
    <dbReference type="NCBI Taxonomy" id="76759"/>
    <lineage>
        <taxon>Bacteria</taxon>
        <taxon>Pseudomonadati</taxon>
        <taxon>Pseudomonadota</taxon>
        <taxon>Gammaproteobacteria</taxon>
        <taxon>Pseudomonadales</taxon>
        <taxon>Pseudomonadaceae</taxon>
        <taxon>Pseudomonas</taxon>
    </lineage>
</organism>
<evidence type="ECO:0000259" key="2">
    <source>
        <dbReference type="PROSITE" id="PS50056"/>
    </source>
</evidence>
<dbReference type="InterPro" id="IPR016130">
    <property type="entry name" value="Tyr_Pase_AS"/>
</dbReference>
<feature type="domain" description="Tyrosine specific protein phosphatases" evidence="2">
    <location>
        <begin position="132"/>
        <end position="174"/>
    </location>
</feature>
<dbReference type="Proteomes" id="UP000464593">
    <property type="component" value="Chromosome"/>
</dbReference>
<sequence length="254" mass="28278">MNSDKTYVTRRLALDGAVNFRDMGGYEASCGRQIKGGVLYRSDSLAELTAKDMSAIQALRLRSVIDLRHNSERLAKPNRLLPSWGGRTHALGFLPHGAACLFEAVRSRSIDAAQARESLCSMYRHLPTTQCKHFAQVLQVLLQEHSYPALIHCTSGKDRTGFAIAVVLMALGVSRETIMQDYLLTNDYRRDLSFMLGEEVEPEVMAIIKSASAEYLQAAFDVIDRVYGSSELFLLGGLGLTFADLRRLERFLLA</sequence>
<gene>
    <name evidence="3" type="ORF">TCK1_3482</name>
</gene>
<reference evidence="3 4" key="1">
    <citation type="submission" date="2019-05" db="EMBL/GenBank/DDBJ databases">
        <title>Complete genome sequence of Pseudomonas Pseudomonas resinovorans.</title>
        <authorList>
            <person name="Chen H.-P."/>
        </authorList>
    </citation>
    <scope>NUCLEOTIDE SEQUENCE [LARGE SCALE GENOMIC DNA]</scope>
    <source>
        <strain evidence="3 4">TCU-CK1</strain>
    </source>
</reference>
<evidence type="ECO:0000256" key="1">
    <source>
        <dbReference type="ARBA" id="ARBA00009580"/>
    </source>
</evidence>
<dbReference type="InterPro" id="IPR029021">
    <property type="entry name" value="Prot-tyrosine_phosphatase-like"/>
</dbReference>
<dbReference type="InterPro" id="IPR000387">
    <property type="entry name" value="Tyr_Pase_dom"/>
</dbReference>
<dbReference type="PROSITE" id="PS00383">
    <property type="entry name" value="TYR_PHOSPHATASE_1"/>
    <property type="match status" value="1"/>
</dbReference>
<dbReference type="EMBL" id="CP040324">
    <property type="protein sequence ID" value="QHB28828.1"/>
    <property type="molecule type" value="Genomic_DNA"/>
</dbReference>
<dbReference type="Pfam" id="PF13350">
    <property type="entry name" value="Y_phosphatase3"/>
    <property type="match status" value="1"/>
</dbReference>
<dbReference type="AlphaFoldDB" id="A0AAE6RCX4"/>